<evidence type="ECO:0008006" key="4">
    <source>
        <dbReference type="Google" id="ProtNLM"/>
    </source>
</evidence>
<organism evidence="2 3">
    <name type="scientific">Sediminibacterium ginsengisoli</name>
    <dbReference type="NCBI Taxonomy" id="413434"/>
    <lineage>
        <taxon>Bacteria</taxon>
        <taxon>Pseudomonadati</taxon>
        <taxon>Bacteroidota</taxon>
        <taxon>Chitinophagia</taxon>
        <taxon>Chitinophagales</taxon>
        <taxon>Chitinophagaceae</taxon>
        <taxon>Sediminibacterium</taxon>
    </lineage>
</organism>
<dbReference type="EMBL" id="FUWH01000002">
    <property type="protein sequence ID" value="SJZ53139.1"/>
    <property type="molecule type" value="Genomic_DNA"/>
</dbReference>
<accession>A0A1T4LEE2</accession>
<evidence type="ECO:0000256" key="1">
    <source>
        <dbReference type="SAM" id="Phobius"/>
    </source>
</evidence>
<dbReference type="Pfam" id="PF11750">
    <property type="entry name" value="DUF3307"/>
    <property type="match status" value="1"/>
</dbReference>
<dbReference type="STRING" id="413434.SAMN04488132_102465"/>
<feature type="transmembrane region" description="Helical" evidence="1">
    <location>
        <begin position="35"/>
        <end position="51"/>
    </location>
</feature>
<keyword evidence="1" id="KW-0472">Membrane</keyword>
<dbReference type="InterPro" id="IPR021737">
    <property type="entry name" value="Phage_phiKZ_Orf197"/>
</dbReference>
<feature type="transmembrane region" description="Helical" evidence="1">
    <location>
        <begin position="112"/>
        <end position="132"/>
    </location>
</feature>
<dbReference type="OrthoDB" id="8536716at2"/>
<evidence type="ECO:0000313" key="3">
    <source>
        <dbReference type="Proteomes" id="UP000190888"/>
    </source>
</evidence>
<reference evidence="2 3" key="1">
    <citation type="submission" date="2017-02" db="EMBL/GenBank/DDBJ databases">
        <authorList>
            <person name="Peterson S.W."/>
        </authorList>
    </citation>
    <scope>NUCLEOTIDE SEQUENCE [LARGE SCALE GENOMIC DNA]</scope>
    <source>
        <strain evidence="2 3">DSM 22335</strain>
    </source>
</reference>
<evidence type="ECO:0000313" key="2">
    <source>
        <dbReference type="EMBL" id="SJZ53139.1"/>
    </source>
</evidence>
<name>A0A1T4LEE2_9BACT</name>
<feature type="transmembrane region" description="Helical" evidence="1">
    <location>
        <begin position="186"/>
        <end position="206"/>
    </location>
</feature>
<keyword evidence="1" id="KW-0812">Transmembrane</keyword>
<keyword evidence="3" id="KW-1185">Reference proteome</keyword>
<dbReference type="AlphaFoldDB" id="A0A1T4LEE2"/>
<sequence length="251" mass="28227">MVLLVQLFLAHIAGDFFLQPDKWVKEKEKHKLKSGYLYLHAAVHFLLIMAITGNPAFWQQALIITVIHLLTDATKLLLQTEKTKRGWFFADQLLHLFSIAAVWAYAGRSSLNWHALSEAAVLIPFTAVLFLLKPTSLIIKNVISKWPPNSMTTSKESRPTGEPVIKVTINESLQHAGQLIGIMERLMVFVFIMYGKWEGVGFLLAAKSVFRFGDLKDARDMKLTEYVLIGTFLSFGIALLTGLLTLKLLGK</sequence>
<proteinExistence type="predicted"/>
<protein>
    <recommendedName>
        <fullName evidence="4">DUF3307 domain-containing protein</fullName>
    </recommendedName>
</protein>
<feature type="transmembrane region" description="Helical" evidence="1">
    <location>
        <begin position="87"/>
        <end position="106"/>
    </location>
</feature>
<gene>
    <name evidence="2" type="ORF">SAMN04488132_102465</name>
</gene>
<keyword evidence="1" id="KW-1133">Transmembrane helix</keyword>
<dbReference type="Proteomes" id="UP000190888">
    <property type="component" value="Unassembled WGS sequence"/>
</dbReference>
<feature type="transmembrane region" description="Helical" evidence="1">
    <location>
        <begin position="226"/>
        <end position="249"/>
    </location>
</feature>